<dbReference type="EMBL" id="DF143065">
    <property type="protein sequence ID" value="GAA50643.1"/>
    <property type="molecule type" value="Genomic_DNA"/>
</dbReference>
<reference key="2">
    <citation type="submission" date="2011-10" db="EMBL/GenBank/DDBJ databases">
        <title>The genome and transcriptome sequence of Clonorchis sinensis provide insights into the carcinogenic liver fluke.</title>
        <authorList>
            <person name="Wang X."/>
            <person name="Huang Y."/>
            <person name="Chen W."/>
            <person name="Liu H."/>
            <person name="Guo L."/>
            <person name="Chen Y."/>
            <person name="Luo F."/>
            <person name="Zhou W."/>
            <person name="Sun J."/>
            <person name="Mao Q."/>
            <person name="Liang P."/>
            <person name="Zhou C."/>
            <person name="Tian Y."/>
            <person name="Men J."/>
            <person name="Lv X."/>
            <person name="Huang L."/>
            <person name="Zhou J."/>
            <person name="Hu Y."/>
            <person name="Li R."/>
            <person name="Zhang F."/>
            <person name="Lei H."/>
            <person name="Li X."/>
            <person name="Hu X."/>
            <person name="Liang C."/>
            <person name="Xu J."/>
            <person name="Wu Z."/>
            <person name="Yu X."/>
        </authorList>
    </citation>
    <scope>NUCLEOTIDE SEQUENCE</scope>
    <source>
        <strain>Henan</strain>
    </source>
</reference>
<accession>G7YCF9</accession>
<evidence type="ECO:0000256" key="1">
    <source>
        <dbReference type="SAM" id="MobiDB-lite"/>
    </source>
</evidence>
<dbReference type="Proteomes" id="UP000008909">
    <property type="component" value="Unassembled WGS sequence"/>
</dbReference>
<keyword evidence="3" id="KW-1185">Reference proteome</keyword>
<feature type="region of interest" description="Disordered" evidence="1">
    <location>
        <begin position="1"/>
        <end position="24"/>
    </location>
</feature>
<gene>
    <name evidence="2" type="ORF">CLF_104846</name>
</gene>
<reference evidence="2" key="1">
    <citation type="journal article" date="2011" name="Genome Biol.">
        <title>The draft genome of the carcinogenic human liver fluke Clonorchis sinensis.</title>
        <authorList>
            <person name="Wang X."/>
            <person name="Chen W."/>
            <person name="Huang Y."/>
            <person name="Sun J."/>
            <person name="Men J."/>
            <person name="Liu H."/>
            <person name="Luo F."/>
            <person name="Guo L."/>
            <person name="Lv X."/>
            <person name="Deng C."/>
            <person name="Zhou C."/>
            <person name="Fan Y."/>
            <person name="Li X."/>
            <person name="Huang L."/>
            <person name="Hu Y."/>
            <person name="Liang C."/>
            <person name="Hu X."/>
            <person name="Xu J."/>
            <person name="Yu X."/>
        </authorList>
    </citation>
    <scope>NUCLEOTIDE SEQUENCE [LARGE SCALE GENOMIC DNA]</scope>
    <source>
        <strain evidence="2">Henan</strain>
    </source>
</reference>
<organism evidence="2 3">
    <name type="scientific">Clonorchis sinensis</name>
    <name type="common">Chinese liver fluke</name>
    <dbReference type="NCBI Taxonomy" id="79923"/>
    <lineage>
        <taxon>Eukaryota</taxon>
        <taxon>Metazoa</taxon>
        <taxon>Spiralia</taxon>
        <taxon>Lophotrochozoa</taxon>
        <taxon>Platyhelminthes</taxon>
        <taxon>Trematoda</taxon>
        <taxon>Digenea</taxon>
        <taxon>Opisthorchiida</taxon>
        <taxon>Opisthorchiata</taxon>
        <taxon>Opisthorchiidae</taxon>
        <taxon>Clonorchis</taxon>
    </lineage>
</organism>
<proteinExistence type="predicted"/>
<evidence type="ECO:0000313" key="2">
    <source>
        <dbReference type="EMBL" id="GAA50643.1"/>
    </source>
</evidence>
<name>G7YCF9_CLOSI</name>
<sequence length="53" mass="6095">MKKEPSGQPGWPKDLFTRQLRSSQTPTYGKLRELFIAGLKTNGRKFENACREP</sequence>
<feature type="non-terminal residue" evidence="2">
    <location>
        <position position="53"/>
    </location>
</feature>
<evidence type="ECO:0000313" key="3">
    <source>
        <dbReference type="Proteomes" id="UP000008909"/>
    </source>
</evidence>
<protein>
    <submittedName>
        <fullName evidence="2">Uncharacterized protein</fullName>
    </submittedName>
</protein>
<dbReference type="AlphaFoldDB" id="G7YCF9"/>